<proteinExistence type="predicted"/>
<reference evidence="1 2" key="1">
    <citation type="submission" date="2020-01" db="EMBL/GenBank/DDBJ databases">
        <authorList>
            <person name="Gupta K D."/>
        </authorList>
    </citation>
    <scope>NUCLEOTIDE SEQUENCE [LARGE SCALE GENOMIC DNA]</scope>
</reference>
<name>A0A8S0W0Q5_CYCAE</name>
<protein>
    <submittedName>
        <fullName evidence="1">Uncharacterized protein</fullName>
    </submittedName>
</protein>
<organism evidence="1 2">
    <name type="scientific">Cyclocybe aegerita</name>
    <name type="common">Black poplar mushroom</name>
    <name type="synonym">Agrocybe aegerita</name>
    <dbReference type="NCBI Taxonomy" id="1973307"/>
    <lineage>
        <taxon>Eukaryota</taxon>
        <taxon>Fungi</taxon>
        <taxon>Dikarya</taxon>
        <taxon>Basidiomycota</taxon>
        <taxon>Agaricomycotina</taxon>
        <taxon>Agaricomycetes</taxon>
        <taxon>Agaricomycetidae</taxon>
        <taxon>Agaricales</taxon>
        <taxon>Agaricineae</taxon>
        <taxon>Bolbitiaceae</taxon>
        <taxon>Cyclocybe</taxon>
    </lineage>
</organism>
<keyword evidence="2" id="KW-1185">Reference proteome</keyword>
<gene>
    <name evidence="1" type="ORF">AAE3_LOCUS399</name>
</gene>
<sequence>MVSILDVKVKDVPHFLAYNVVKERVSVLHVVSLLLQSALESLKGAAFYVFLLWKTYEVIEYVDTQRALEFRNEIHTSVMLAWMKYIPRYNFKTCKLHTKDLKFDERKIVARIDPPALCAVLADFAAMGFIPVEEFEACGIYIAQQHSNTDHLGWLKIMAERGPCIDTGFPLLCVSVLRCRRHELGYTKNALKEESLIEFFFGLMKTALTLTPETTIDPLIGKVIIYRAGLWNSDSYDLEERAMTLLTAGGMRYLRIRDRPYEPTSLLEPSRDALSKQRSAIVGIEQ</sequence>
<evidence type="ECO:0000313" key="2">
    <source>
        <dbReference type="Proteomes" id="UP000467700"/>
    </source>
</evidence>
<evidence type="ECO:0000313" key="1">
    <source>
        <dbReference type="EMBL" id="CAA7257421.1"/>
    </source>
</evidence>
<dbReference type="EMBL" id="CACVBS010000001">
    <property type="protein sequence ID" value="CAA7257421.1"/>
    <property type="molecule type" value="Genomic_DNA"/>
</dbReference>
<comment type="caution">
    <text evidence="1">The sequence shown here is derived from an EMBL/GenBank/DDBJ whole genome shotgun (WGS) entry which is preliminary data.</text>
</comment>
<dbReference type="Proteomes" id="UP000467700">
    <property type="component" value="Unassembled WGS sequence"/>
</dbReference>
<dbReference type="OrthoDB" id="10308800at2759"/>
<dbReference type="AlphaFoldDB" id="A0A8S0W0Q5"/>
<accession>A0A8S0W0Q5</accession>